<dbReference type="EMBL" id="JBDLNV010000007">
    <property type="protein sequence ID" value="MFM1725611.1"/>
    <property type="molecule type" value="Genomic_DNA"/>
</dbReference>
<dbReference type="InterPro" id="IPR018959">
    <property type="entry name" value="DUF1989"/>
</dbReference>
<gene>
    <name evidence="2" type="ORF">ABEU20_004228</name>
</gene>
<dbReference type="Pfam" id="PF09347">
    <property type="entry name" value="DUF1989"/>
    <property type="match status" value="1"/>
</dbReference>
<sequence>MITPDLVDLVDLVDDTSTTATARAHARAQAGTSTDAMPVLPASAWPTPPEGVRADRLVWAETVPGGRYASRVLARGTRIRLRDLDGNACAHVLLFRADAPWERLNVADTVKVPWQAYLGAGHPLLSDAGRVLATVVADTSGHHDALCGTTSVAANVAKYGAGALHSASPAGRELFTVAAAKHDLAPRDLPPSLSFFHGVRVGPDGALAGTGTAGAGAHVDLLLHLPVIVLVANTAHPLDPAPEFATTAVEILAWSAPSDLAALPNDDPEYRRAVLNTEDAWTALHGAADSDGKDAR</sequence>
<dbReference type="PANTHER" id="PTHR31527">
    <property type="entry name" value="RE64534P"/>
    <property type="match status" value="1"/>
</dbReference>
<evidence type="ECO:0000259" key="1">
    <source>
        <dbReference type="Pfam" id="PF09347"/>
    </source>
</evidence>
<dbReference type="Proteomes" id="UP001629745">
    <property type="component" value="Unassembled WGS sequence"/>
</dbReference>
<keyword evidence="3" id="KW-1185">Reference proteome</keyword>
<dbReference type="NCBIfam" id="TIGR03425">
    <property type="entry name" value="urea_degr_2"/>
    <property type="match status" value="1"/>
</dbReference>
<reference evidence="2 3" key="1">
    <citation type="submission" date="2023-11" db="EMBL/GenBank/DDBJ databases">
        <authorList>
            <person name="Val-Calvo J."/>
            <person name="Scortti M."/>
            <person name="Vazquez-Boland J."/>
        </authorList>
    </citation>
    <scope>NUCLEOTIDE SEQUENCE [LARGE SCALE GENOMIC DNA]</scope>
    <source>
        <strain evidence="2 3">PAM 2766</strain>
    </source>
</reference>
<comment type="caution">
    <text evidence="2">The sequence shown here is derived from an EMBL/GenBank/DDBJ whole genome shotgun (WGS) entry which is preliminary data.</text>
</comment>
<proteinExistence type="predicted"/>
<evidence type="ECO:0000313" key="3">
    <source>
        <dbReference type="Proteomes" id="UP001629745"/>
    </source>
</evidence>
<organism evidence="2 3">
    <name type="scientific">Rhodococcus parequi</name>
    <dbReference type="NCBI Taxonomy" id="3137122"/>
    <lineage>
        <taxon>Bacteria</taxon>
        <taxon>Bacillati</taxon>
        <taxon>Actinomycetota</taxon>
        <taxon>Actinomycetes</taxon>
        <taxon>Mycobacteriales</taxon>
        <taxon>Nocardiaceae</taxon>
        <taxon>Rhodococcus</taxon>
    </lineage>
</organism>
<dbReference type="PANTHER" id="PTHR31527:SF0">
    <property type="entry name" value="RE64534P"/>
    <property type="match status" value="1"/>
</dbReference>
<accession>A0ABW9FJ66</accession>
<protein>
    <submittedName>
        <fullName evidence="2">DUF1989 domain-containing protein</fullName>
    </submittedName>
</protein>
<dbReference type="InterPro" id="IPR017792">
    <property type="entry name" value="UAAP1"/>
</dbReference>
<evidence type="ECO:0000313" key="2">
    <source>
        <dbReference type="EMBL" id="MFM1725611.1"/>
    </source>
</evidence>
<feature type="domain" description="DUF1989" evidence="1">
    <location>
        <begin position="61"/>
        <end position="227"/>
    </location>
</feature>
<name>A0ABW9FJ66_9NOCA</name>